<keyword evidence="2" id="KW-1185">Reference proteome</keyword>
<organism evidence="1 2">
    <name type="scientific">Microthlaspi erraticum</name>
    <dbReference type="NCBI Taxonomy" id="1685480"/>
    <lineage>
        <taxon>Eukaryota</taxon>
        <taxon>Viridiplantae</taxon>
        <taxon>Streptophyta</taxon>
        <taxon>Embryophyta</taxon>
        <taxon>Tracheophyta</taxon>
        <taxon>Spermatophyta</taxon>
        <taxon>Magnoliopsida</taxon>
        <taxon>eudicotyledons</taxon>
        <taxon>Gunneridae</taxon>
        <taxon>Pentapetalae</taxon>
        <taxon>rosids</taxon>
        <taxon>malvids</taxon>
        <taxon>Brassicales</taxon>
        <taxon>Brassicaceae</taxon>
        <taxon>Coluteocarpeae</taxon>
        <taxon>Microthlaspi</taxon>
    </lineage>
</organism>
<sequence>MTTTGSLDPSFRTCKKQNMSALSSSEDEYTSATSTISQTVWLRRIMDDVKQEQFKAATILRDNKEPTTMTKNPSYHRITKHTSIDVHFIIDMVVEGSVTLEYCSRNKHSEYVLARALSKNKFDYFRSKLGVCKFESRKSVDM</sequence>
<dbReference type="Proteomes" id="UP000467841">
    <property type="component" value="Unassembled WGS sequence"/>
</dbReference>
<evidence type="ECO:0000313" key="1">
    <source>
        <dbReference type="EMBL" id="CAA7034505.1"/>
    </source>
</evidence>
<proteinExistence type="predicted"/>
<dbReference type="OrthoDB" id="2551793at2759"/>
<dbReference type="PANTHER" id="PTHR11439">
    <property type="entry name" value="GAG-POL-RELATED RETROTRANSPOSON"/>
    <property type="match status" value="1"/>
</dbReference>
<dbReference type="CDD" id="cd09272">
    <property type="entry name" value="RNase_HI_RT_Ty1"/>
    <property type="match status" value="1"/>
</dbReference>
<gene>
    <name evidence="1" type="ORF">MERR_LOCUS21740</name>
</gene>
<evidence type="ECO:0000313" key="2">
    <source>
        <dbReference type="Proteomes" id="UP000467841"/>
    </source>
</evidence>
<dbReference type="AlphaFoldDB" id="A0A6D2J3V0"/>
<name>A0A6D2J3V0_9BRAS</name>
<accession>A0A6D2J3V0</accession>
<reference evidence="1" key="1">
    <citation type="submission" date="2020-01" db="EMBL/GenBank/DDBJ databases">
        <authorList>
            <person name="Mishra B."/>
        </authorList>
    </citation>
    <scope>NUCLEOTIDE SEQUENCE [LARGE SCALE GENOMIC DNA]</scope>
</reference>
<dbReference type="PANTHER" id="PTHR11439:SF463">
    <property type="entry name" value="REVERSE TRANSCRIPTASE TY1_COPIA-TYPE DOMAIN-CONTAINING PROTEIN"/>
    <property type="match status" value="1"/>
</dbReference>
<dbReference type="EMBL" id="CACVBM020001149">
    <property type="protein sequence ID" value="CAA7034505.1"/>
    <property type="molecule type" value="Genomic_DNA"/>
</dbReference>
<protein>
    <submittedName>
        <fullName evidence="1">Uncharacterized protein</fullName>
    </submittedName>
</protein>
<comment type="caution">
    <text evidence="1">The sequence shown here is derived from an EMBL/GenBank/DDBJ whole genome shotgun (WGS) entry which is preliminary data.</text>
</comment>